<dbReference type="GO" id="GO:0005884">
    <property type="term" value="C:actin filament"/>
    <property type="evidence" value="ECO:0007669"/>
    <property type="project" value="TreeGrafter"/>
</dbReference>
<dbReference type="RefSeq" id="XP_038066204.1">
    <property type="nucleotide sequence ID" value="XM_038210276.1"/>
</dbReference>
<proteinExistence type="predicted"/>
<keyword evidence="4" id="KW-0732">Signal</keyword>
<reference evidence="6" key="1">
    <citation type="submission" date="2022-11" db="UniProtKB">
        <authorList>
            <consortium name="EnsemblMetazoa"/>
        </authorList>
    </citation>
    <scope>IDENTIFICATION</scope>
</reference>
<evidence type="ECO:0000256" key="4">
    <source>
        <dbReference type="SAM" id="SignalP"/>
    </source>
</evidence>
<evidence type="ECO:0000313" key="7">
    <source>
        <dbReference type="Proteomes" id="UP000887568"/>
    </source>
</evidence>
<dbReference type="GeneID" id="119736238"/>
<dbReference type="PANTHER" id="PTHR10356">
    <property type="entry name" value="ALLOGRAFT INFLAMMATORY FACTOR-1"/>
    <property type="match status" value="1"/>
</dbReference>
<evidence type="ECO:0000256" key="1">
    <source>
        <dbReference type="ARBA" id="ARBA00004599"/>
    </source>
</evidence>
<organism evidence="6 7">
    <name type="scientific">Patiria miniata</name>
    <name type="common">Bat star</name>
    <name type="synonym">Asterina miniata</name>
    <dbReference type="NCBI Taxonomy" id="46514"/>
    <lineage>
        <taxon>Eukaryota</taxon>
        <taxon>Metazoa</taxon>
        <taxon>Echinodermata</taxon>
        <taxon>Eleutherozoa</taxon>
        <taxon>Asterozoa</taxon>
        <taxon>Asteroidea</taxon>
        <taxon>Valvatacea</taxon>
        <taxon>Valvatida</taxon>
        <taxon>Asterinidae</taxon>
        <taxon>Patiria</taxon>
    </lineage>
</organism>
<dbReference type="InterPro" id="IPR011992">
    <property type="entry name" value="EF-hand-dom_pair"/>
</dbReference>
<dbReference type="PROSITE" id="PS00018">
    <property type="entry name" value="EF_HAND_1"/>
    <property type="match status" value="1"/>
</dbReference>
<dbReference type="FunFam" id="1.10.238.10:FF:000178">
    <property type="entry name" value="Calmodulin-2 A"/>
    <property type="match status" value="1"/>
</dbReference>
<dbReference type="SMART" id="SM00054">
    <property type="entry name" value="EFh"/>
    <property type="match status" value="2"/>
</dbReference>
<dbReference type="CDD" id="cd00051">
    <property type="entry name" value="EFh"/>
    <property type="match status" value="1"/>
</dbReference>
<evidence type="ECO:0000313" key="6">
    <source>
        <dbReference type="EnsemblMetazoa" id="XP_038066204.1"/>
    </source>
</evidence>
<keyword evidence="3" id="KW-0106">Calcium</keyword>
<protein>
    <recommendedName>
        <fullName evidence="5">EF-hand domain-containing protein</fullName>
    </recommendedName>
</protein>
<dbReference type="EnsemblMetazoa" id="XM_038210276.1">
    <property type="protein sequence ID" value="XP_038066204.1"/>
    <property type="gene ID" value="LOC119736238"/>
</dbReference>
<dbReference type="RefSeq" id="XP_038066203.1">
    <property type="nucleotide sequence ID" value="XM_038210275.1"/>
</dbReference>
<dbReference type="Gene3D" id="1.10.238.10">
    <property type="entry name" value="EF-hand"/>
    <property type="match status" value="1"/>
</dbReference>
<feature type="domain" description="EF-hand" evidence="5">
    <location>
        <begin position="72"/>
        <end position="107"/>
    </location>
</feature>
<feature type="domain" description="EF-hand" evidence="5">
    <location>
        <begin position="35"/>
        <end position="70"/>
    </location>
</feature>
<comment type="subcellular location">
    <subcellularLocation>
        <location evidence="1">Cell projection</location>
        <location evidence="1">Ruffle membrane</location>
        <topology evidence="1">Peripheral membrane protein</topology>
        <orientation evidence="1">Cytoplasmic side</orientation>
    </subcellularLocation>
</comment>
<dbReference type="OrthoDB" id="26525at2759"/>
<dbReference type="SUPFAM" id="SSF47473">
    <property type="entry name" value="EF-hand"/>
    <property type="match status" value="1"/>
</dbReference>
<evidence type="ECO:0000256" key="3">
    <source>
        <dbReference type="ARBA" id="ARBA00022837"/>
    </source>
</evidence>
<keyword evidence="2" id="KW-0677">Repeat</keyword>
<dbReference type="GO" id="GO:0005509">
    <property type="term" value="F:calcium ion binding"/>
    <property type="evidence" value="ECO:0007669"/>
    <property type="project" value="InterPro"/>
</dbReference>
<dbReference type="RefSeq" id="XP_038066206.1">
    <property type="nucleotide sequence ID" value="XM_038210278.1"/>
</dbReference>
<dbReference type="EnsemblMetazoa" id="XM_038210275.1">
    <property type="protein sequence ID" value="XP_038066203.1"/>
    <property type="gene ID" value="LOC119736238"/>
</dbReference>
<sequence length="108" mass="12290">MIRLFLLLLALSHAASALPYAEREDPEEFDDMDEGTLSSYRDTFIEYDADGSGGIDLTELFQYMMVELGQNRPQFELRGMIAEFDTNHSGSIDFTEFVRMMLGMKSSV</sequence>
<dbReference type="PANTHER" id="PTHR10356:SF0">
    <property type="entry name" value="CALCIUM-BINDING PROTEIN B"/>
    <property type="match status" value="1"/>
</dbReference>
<dbReference type="AlphaFoldDB" id="A0A914ARX6"/>
<dbReference type="GO" id="GO:0032587">
    <property type="term" value="C:ruffle membrane"/>
    <property type="evidence" value="ECO:0007669"/>
    <property type="project" value="UniProtKB-SubCell"/>
</dbReference>
<evidence type="ECO:0000259" key="5">
    <source>
        <dbReference type="PROSITE" id="PS50222"/>
    </source>
</evidence>
<dbReference type="InterPro" id="IPR002048">
    <property type="entry name" value="EF_hand_dom"/>
</dbReference>
<dbReference type="PROSITE" id="PS50222">
    <property type="entry name" value="EF_HAND_2"/>
    <property type="match status" value="2"/>
</dbReference>
<feature type="chain" id="PRO_5038324130" description="EF-hand domain-containing protein" evidence="4">
    <location>
        <begin position="18"/>
        <end position="108"/>
    </location>
</feature>
<evidence type="ECO:0000256" key="2">
    <source>
        <dbReference type="ARBA" id="ARBA00022737"/>
    </source>
</evidence>
<dbReference type="GO" id="GO:0097178">
    <property type="term" value="P:ruffle assembly"/>
    <property type="evidence" value="ECO:0007669"/>
    <property type="project" value="TreeGrafter"/>
</dbReference>
<dbReference type="Pfam" id="PF13499">
    <property type="entry name" value="EF-hand_7"/>
    <property type="match status" value="1"/>
</dbReference>
<dbReference type="InterPro" id="IPR042433">
    <property type="entry name" value="AIF1/AIF1L"/>
</dbReference>
<accession>A0A914ARX6</accession>
<dbReference type="GO" id="GO:0051015">
    <property type="term" value="F:actin filament binding"/>
    <property type="evidence" value="ECO:0007669"/>
    <property type="project" value="TreeGrafter"/>
</dbReference>
<dbReference type="GO" id="GO:0051017">
    <property type="term" value="P:actin filament bundle assembly"/>
    <property type="evidence" value="ECO:0007669"/>
    <property type="project" value="TreeGrafter"/>
</dbReference>
<dbReference type="Proteomes" id="UP000887568">
    <property type="component" value="Unplaced"/>
</dbReference>
<dbReference type="InterPro" id="IPR018247">
    <property type="entry name" value="EF_Hand_1_Ca_BS"/>
</dbReference>
<dbReference type="EnsemblMetazoa" id="XM_038210278.1">
    <property type="protein sequence ID" value="XP_038066206.1"/>
    <property type="gene ID" value="LOC119736238"/>
</dbReference>
<keyword evidence="7" id="KW-1185">Reference proteome</keyword>
<feature type="signal peptide" evidence="4">
    <location>
        <begin position="1"/>
        <end position="17"/>
    </location>
</feature>
<name>A0A914ARX6_PATMI</name>